<dbReference type="InterPro" id="IPR007833">
    <property type="entry name" value="Capsule_polysaccharide_synth"/>
</dbReference>
<evidence type="ECO:0000313" key="3">
    <source>
        <dbReference type="Proteomes" id="UP000532147"/>
    </source>
</evidence>
<dbReference type="PANTHER" id="PTHR22916">
    <property type="entry name" value="GLYCOSYLTRANSFERASE"/>
    <property type="match status" value="1"/>
</dbReference>
<dbReference type="RefSeq" id="WP_171534624.1">
    <property type="nucleotide sequence ID" value="NZ_JABERH010000024.1"/>
</dbReference>
<name>A0A8E4FD89_9GAMM</name>
<dbReference type="PANTHER" id="PTHR22916:SF3">
    <property type="entry name" value="UDP-GLCNAC:BETAGAL BETA-1,3-N-ACETYLGLUCOSAMINYLTRANSFERASE-LIKE PROTEIN 1"/>
    <property type="match status" value="1"/>
</dbReference>
<gene>
    <name evidence="2" type="ORF">HLH11_09660</name>
</gene>
<reference evidence="2 3" key="1">
    <citation type="submission" date="2020-04" db="EMBL/GenBank/DDBJ databases">
        <title>Acinetobacter Taxon 24.</title>
        <authorList>
            <person name="Nemec A."/>
            <person name="Radolfova-Krizova L."/>
            <person name="Higgins P.G."/>
            <person name="Spanelova P."/>
        </authorList>
    </citation>
    <scope>NUCLEOTIDE SEQUENCE [LARGE SCALE GENOMIC DNA]</scope>
    <source>
        <strain evidence="2 3">ANC 4280</strain>
    </source>
</reference>
<dbReference type="InterPro" id="IPR043148">
    <property type="entry name" value="TagF_C"/>
</dbReference>
<evidence type="ECO:0000259" key="1">
    <source>
        <dbReference type="Pfam" id="PF10111"/>
    </source>
</evidence>
<dbReference type="SUPFAM" id="SSF53448">
    <property type="entry name" value="Nucleotide-diphospho-sugar transferases"/>
    <property type="match status" value="1"/>
</dbReference>
<dbReference type="GO" id="GO:0015774">
    <property type="term" value="P:polysaccharide transport"/>
    <property type="evidence" value="ECO:0007669"/>
    <property type="project" value="InterPro"/>
</dbReference>
<feature type="domain" description="Glycosyltransferase 2-like prokaryotic type" evidence="1">
    <location>
        <begin position="5"/>
        <end position="265"/>
    </location>
</feature>
<keyword evidence="2" id="KW-0808">Transferase</keyword>
<dbReference type="AlphaFoldDB" id="A0A8E4FD89"/>
<dbReference type="GO" id="GO:0000271">
    <property type="term" value="P:polysaccharide biosynthetic process"/>
    <property type="evidence" value="ECO:0007669"/>
    <property type="project" value="InterPro"/>
</dbReference>
<dbReference type="Pfam" id="PF05159">
    <property type="entry name" value="Capsule_synth"/>
    <property type="match status" value="1"/>
</dbReference>
<accession>A0A8E4FD89</accession>
<protein>
    <submittedName>
        <fullName evidence="2">Glycosyltransferase</fullName>
    </submittedName>
</protein>
<comment type="caution">
    <text evidence="2">The sequence shown here is derived from an EMBL/GenBank/DDBJ whole genome shotgun (WGS) entry which is preliminary data.</text>
</comment>
<dbReference type="Pfam" id="PF10111">
    <property type="entry name" value="Glyco_tranf_2_2"/>
    <property type="match status" value="1"/>
</dbReference>
<dbReference type="EMBL" id="JABERH010000024">
    <property type="protein sequence ID" value="NNH38906.1"/>
    <property type="molecule type" value="Genomic_DNA"/>
</dbReference>
<evidence type="ECO:0000313" key="2">
    <source>
        <dbReference type="EMBL" id="NNH38906.1"/>
    </source>
</evidence>
<dbReference type="Gene3D" id="3.40.50.12580">
    <property type="match status" value="1"/>
</dbReference>
<organism evidence="2 3">
    <name type="scientific">Acinetobacter terrae</name>
    <dbReference type="NCBI Taxonomy" id="2731247"/>
    <lineage>
        <taxon>Bacteria</taxon>
        <taxon>Pseudomonadati</taxon>
        <taxon>Pseudomonadota</taxon>
        <taxon>Gammaproteobacteria</taxon>
        <taxon>Moraxellales</taxon>
        <taxon>Moraxellaceae</taxon>
        <taxon>Acinetobacter</taxon>
        <taxon>Acinetobacter Taxon 24</taxon>
    </lineage>
</organism>
<dbReference type="InterPro" id="IPR019290">
    <property type="entry name" value="GlycosylTrfase-like_prok"/>
</dbReference>
<proteinExistence type="predicted"/>
<dbReference type="Gene3D" id="3.90.550.10">
    <property type="entry name" value="Spore Coat Polysaccharide Biosynthesis Protein SpsA, Chain A"/>
    <property type="match status" value="1"/>
</dbReference>
<dbReference type="InterPro" id="IPR029044">
    <property type="entry name" value="Nucleotide-diphossugar_trans"/>
</dbReference>
<sequence length="722" mass="84703">MKEVSLIICLRCDVFDFYKKRLDFRLNQKNDKIEIIIVNDGSSLIASIEIEEYCKSNNYKYIFLDTKDSQFSLSRARNVGIQHANTEWIGFEDADLVYPSNHYPTLLDILANLHNTPLNFITVPVIYLKENISKNILSAKNIEYYIPKILSALHFEDPKPNLSNNYIESFAPVTSVIFAKKKEILSVGGFDEDFSGWGGEDRDFVFKLLLKNKLIDKPDFFEKTFNQNLNDVSVFEGWRSLYKIIGKYVQNHGLYGYHLYHEKLSWRSDLSKNNIQLAKEKALIYFKSNILPNTFQTNQPVQIILGYNPHLYNNQLIECLENPYFIEENIDLTPQEYIDKINNLNPEIVIIWNPYGTLWRLEVYKALLKVKIKVIVAERGALPNTIYFDENGLCVESTSYSQEKWDRKLTEEENDIVSNYIKNIRFGDTALEKQNSRQGGALTKLKLSTGNKKILFCPLQLSDDTVTTYFSEDSFTYSNYLQQLMSLAEELPKDWVLVYKNHPLSLEKFECKSTICGDNYHINDLLEASTAVSVFNSGVGLIAQAFLKPVFYYGQCFYKIDGVNYKFNDYNNLILLLKNIRPIDSEKVKKFYFYLSQNFYSYAHWESYTKNKNEKSKVTKIKSINYYIIRIPNYIEKKFKNNKFDIKSSILFNEYKFYNYLKTNKQPLKAKPINENNKVLNLILDTEFLRSRRKLRKLVRNPNLFFKESKYNFLRPIAKIIK</sequence>
<dbReference type="Proteomes" id="UP000532147">
    <property type="component" value="Unassembled WGS sequence"/>
</dbReference>
<dbReference type="GO" id="GO:0016758">
    <property type="term" value="F:hexosyltransferase activity"/>
    <property type="evidence" value="ECO:0007669"/>
    <property type="project" value="UniProtKB-ARBA"/>
</dbReference>